<evidence type="ECO:0000313" key="8">
    <source>
        <dbReference type="Proteomes" id="UP000057910"/>
    </source>
</evidence>
<proteinExistence type="predicted"/>
<evidence type="ECO:0000256" key="4">
    <source>
        <dbReference type="ARBA" id="ARBA00023136"/>
    </source>
</evidence>
<sequence>MQESLMSDQQLDHRPPEPVPDAPSPAPHDAPVARRQSALGRPLWHFAVRSIGYGIVVFIAWVVLTVMFPNIFTRSSERAVVNSQVTLVTSPVEGIVTQQQVGIGKPFAANQPLMTVQNPNIDRALLIDLTGKALDNQQHYDAARAQLAGDESQLAATSRDLQRYQSASQQEHAASIRALQARLDVAKAQVDQQADVVNRNQAMQEAGAVSEAYTNASRYQLSILSNAKAAAAAELDHATAAGNASRNKVYASASDGATSTLEQRSRLLSADIVQLKAQMTQYDAYGQSVGKMIDAEKARLERLSNLEIRASEPGVVEDVLAPPGTRVAAGATLIRASNCSQSRVVAVFPRSLSDDLLPGTRLNVRMDGVPFKVPASVAEVLPRASEGEQARYFVPFPPIEKNEIYVIAKLDRPLSALPVSARADPADRCAMGRWAKVSLNRSWLGSGMSDLVPDSVNAQGGFRSIADRAQPWLDALRSAADRGLHWLRSQLA</sequence>
<reference evidence="7 8" key="1">
    <citation type="submission" date="2015-11" db="EMBL/GenBank/DDBJ databases">
        <title>Expanding the genomic diversity of Burkholderia species for the development of highly accurate diagnostics.</title>
        <authorList>
            <person name="Sahl J."/>
            <person name="Keim P."/>
            <person name="Wagner D."/>
        </authorList>
    </citation>
    <scope>NUCLEOTIDE SEQUENCE [LARGE SCALE GENOMIC DNA]</scope>
    <source>
        <strain evidence="7 8">MSMB1585WGS</strain>
    </source>
</reference>
<feature type="transmembrane region" description="Helical" evidence="6">
    <location>
        <begin position="51"/>
        <end position="72"/>
    </location>
</feature>
<evidence type="ECO:0000256" key="5">
    <source>
        <dbReference type="SAM" id="MobiDB-lite"/>
    </source>
</evidence>
<evidence type="ECO:0000256" key="3">
    <source>
        <dbReference type="ARBA" id="ARBA00022989"/>
    </source>
</evidence>
<evidence type="ECO:0000313" key="7">
    <source>
        <dbReference type="EMBL" id="KVN82103.1"/>
    </source>
</evidence>
<evidence type="ECO:0000256" key="6">
    <source>
        <dbReference type="SAM" id="Phobius"/>
    </source>
</evidence>
<dbReference type="InterPro" id="IPR050739">
    <property type="entry name" value="MFP"/>
</dbReference>
<protein>
    <submittedName>
        <fullName evidence="7">Multidrug transporter</fullName>
    </submittedName>
</protein>
<dbReference type="AlphaFoldDB" id="A0ABD4E2F1"/>
<evidence type="ECO:0000256" key="1">
    <source>
        <dbReference type="ARBA" id="ARBA00004167"/>
    </source>
</evidence>
<gene>
    <name evidence="7" type="ORF">WJ68_19270</name>
</gene>
<evidence type="ECO:0000256" key="2">
    <source>
        <dbReference type="ARBA" id="ARBA00022692"/>
    </source>
</evidence>
<dbReference type="Proteomes" id="UP000057910">
    <property type="component" value="Unassembled WGS sequence"/>
</dbReference>
<organism evidence="7 8">
    <name type="scientific">Burkholderia ubonensis</name>
    <dbReference type="NCBI Taxonomy" id="101571"/>
    <lineage>
        <taxon>Bacteria</taxon>
        <taxon>Pseudomonadati</taxon>
        <taxon>Pseudomonadota</taxon>
        <taxon>Betaproteobacteria</taxon>
        <taxon>Burkholderiales</taxon>
        <taxon>Burkholderiaceae</taxon>
        <taxon>Burkholderia</taxon>
        <taxon>Burkholderia cepacia complex</taxon>
    </lineage>
</organism>
<dbReference type="EMBL" id="LPAD01000078">
    <property type="protein sequence ID" value="KVN82103.1"/>
    <property type="molecule type" value="Genomic_DNA"/>
</dbReference>
<keyword evidence="4 6" id="KW-0472">Membrane</keyword>
<dbReference type="PANTHER" id="PTHR30386:SF26">
    <property type="entry name" value="TRANSPORT PROTEIN COMB"/>
    <property type="match status" value="1"/>
</dbReference>
<accession>A0ABD4E2F1</accession>
<dbReference type="RefSeq" id="WP_059827187.1">
    <property type="nucleotide sequence ID" value="NZ_LPAD01000078.1"/>
</dbReference>
<feature type="region of interest" description="Disordered" evidence="5">
    <location>
        <begin position="1"/>
        <end position="34"/>
    </location>
</feature>
<keyword evidence="2 6" id="KW-0812">Transmembrane</keyword>
<keyword evidence="3 6" id="KW-1133">Transmembrane helix</keyword>
<name>A0ABD4E2F1_9BURK</name>
<dbReference type="GO" id="GO:0016020">
    <property type="term" value="C:membrane"/>
    <property type="evidence" value="ECO:0007669"/>
    <property type="project" value="UniProtKB-SubCell"/>
</dbReference>
<feature type="compositionally biased region" description="Pro residues" evidence="5">
    <location>
        <begin position="17"/>
        <end position="28"/>
    </location>
</feature>
<comment type="subcellular location">
    <subcellularLocation>
        <location evidence="1">Membrane</location>
        <topology evidence="1">Single-pass membrane protein</topology>
    </subcellularLocation>
</comment>
<dbReference type="PANTHER" id="PTHR30386">
    <property type="entry name" value="MEMBRANE FUSION SUBUNIT OF EMRAB-TOLC MULTIDRUG EFFLUX PUMP"/>
    <property type="match status" value="1"/>
</dbReference>
<comment type="caution">
    <text evidence="7">The sequence shown here is derived from an EMBL/GenBank/DDBJ whole genome shotgun (WGS) entry which is preliminary data.</text>
</comment>